<protein>
    <submittedName>
        <fullName evidence="3">Uncharacterized protein</fullName>
    </submittedName>
</protein>
<keyword evidence="2" id="KW-0732">Signal</keyword>
<accession>A0A0B2UX72</accession>
<keyword evidence="1" id="KW-0472">Membrane</keyword>
<evidence type="ECO:0000313" key="4">
    <source>
        <dbReference type="Proteomes" id="UP000031036"/>
    </source>
</evidence>
<keyword evidence="1" id="KW-1133">Transmembrane helix</keyword>
<keyword evidence="4" id="KW-1185">Reference proteome</keyword>
<sequence length="146" mass="17044">MLAFGLLFYCLTAFQGSSIAVSPCSSLECDYSNKEPRMAIFGLTQQCVIYFAKTDKIRANFDQRLMSTIEKSNYIPLIDDSDLLSALLFMRRTQTEEKRRWMGANMDSSLTATNFLFFCFVIPIYLCTFYILYVLLIKWNLKIYRH</sequence>
<organism evidence="3 4">
    <name type="scientific">Toxocara canis</name>
    <name type="common">Canine roundworm</name>
    <dbReference type="NCBI Taxonomy" id="6265"/>
    <lineage>
        <taxon>Eukaryota</taxon>
        <taxon>Metazoa</taxon>
        <taxon>Ecdysozoa</taxon>
        <taxon>Nematoda</taxon>
        <taxon>Chromadorea</taxon>
        <taxon>Rhabditida</taxon>
        <taxon>Spirurina</taxon>
        <taxon>Ascaridomorpha</taxon>
        <taxon>Ascaridoidea</taxon>
        <taxon>Toxocaridae</taxon>
        <taxon>Toxocara</taxon>
    </lineage>
</organism>
<feature type="chain" id="PRO_5002076662" evidence="2">
    <location>
        <begin position="21"/>
        <end position="146"/>
    </location>
</feature>
<dbReference type="AlphaFoldDB" id="A0A0B2UX72"/>
<dbReference type="EMBL" id="JPKZ01003074">
    <property type="protein sequence ID" value="KHN73697.1"/>
    <property type="molecule type" value="Genomic_DNA"/>
</dbReference>
<keyword evidence="1" id="KW-0812">Transmembrane</keyword>
<gene>
    <name evidence="3" type="ORF">Tcan_16625</name>
</gene>
<dbReference type="OrthoDB" id="10624617at2759"/>
<reference evidence="3 4" key="1">
    <citation type="submission" date="2014-11" db="EMBL/GenBank/DDBJ databases">
        <title>Genetic blueprint of the zoonotic pathogen Toxocara canis.</title>
        <authorList>
            <person name="Zhu X.-Q."/>
            <person name="Korhonen P.K."/>
            <person name="Cai H."/>
            <person name="Young N.D."/>
            <person name="Nejsum P."/>
            <person name="von Samson-Himmelstjerna G."/>
            <person name="Boag P.R."/>
            <person name="Tan P."/>
            <person name="Li Q."/>
            <person name="Min J."/>
            <person name="Yang Y."/>
            <person name="Wang X."/>
            <person name="Fang X."/>
            <person name="Hall R.S."/>
            <person name="Hofmann A."/>
            <person name="Sternberg P.W."/>
            <person name="Jex A.R."/>
            <person name="Gasser R.B."/>
        </authorList>
    </citation>
    <scope>NUCLEOTIDE SEQUENCE [LARGE SCALE GENOMIC DNA]</scope>
    <source>
        <strain evidence="3">PN_DK_2014</strain>
    </source>
</reference>
<evidence type="ECO:0000256" key="1">
    <source>
        <dbReference type="SAM" id="Phobius"/>
    </source>
</evidence>
<comment type="caution">
    <text evidence="3">The sequence shown here is derived from an EMBL/GenBank/DDBJ whole genome shotgun (WGS) entry which is preliminary data.</text>
</comment>
<dbReference type="Proteomes" id="UP000031036">
    <property type="component" value="Unassembled WGS sequence"/>
</dbReference>
<feature type="transmembrane region" description="Helical" evidence="1">
    <location>
        <begin position="115"/>
        <end position="136"/>
    </location>
</feature>
<feature type="signal peptide" evidence="2">
    <location>
        <begin position="1"/>
        <end position="20"/>
    </location>
</feature>
<name>A0A0B2UX72_TOXCA</name>
<proteinExistence type="predicted"/>
<evidence type="ECO:0000313" key="3">
    <source>
        <dbReference type="EMBL" id="KHN73697.1"/>
    </source>
</evidence>
<evidence type="ECO:0000256" key="2">
    <source>
        <dbReference type="SAM" id="SignalP"/>
    </source>
</evidence>